<reference evidence="2" key="1">
    <citation type="submission" date="2023-10" db="EMBL/GenBank/DDBJ databases">
        <title>Genome assembly of Pristionchus species.</title>
        <authorList>
            <person name="Yoshida K."/>
            <person name="Sommer R.J."/>
        </authorList>
    </citation>
    <scope>NUCLEOTIDE SEQUENCE</scope>
    <source>
        <strain evidence="2">RS0144</strain>
    </source>
</reference>
<dbReference type="InterPro" id="IPR003618">
    <property type="entry name" value="TFIIS_cen_dom"/>
</dbReference>
<dbReference type="Pfam" id="PF07500">
    <property type="entry name" value="TFIIS_M"/>
    <property type="match status" value="1"/>
</dbReference>
<feature type="domain" description="TFIIS central" evidence="1">
    <location>
        <begin position="2"/>
        <end position="64"/>
    </location>
</feature>
<sequence>QIRVNSAKLLLSALTMREMPYGTLDPNELGYDIEPALYDVRRNTSDKYKSFLRSGAVNLTDKKNGTNGRNK</sequence>
<accession>A0AAV5T4Z9</accession>
<evidence type="ECO:0000313" key="2">
    <source>
        <dbReference type="EMBL" id="GMS87898.1"/>
    </source>
</evidence>
<evidence type="ECO:0000313" key="3">
    <source>
        <dbReference type="Proteomes" id="UP001432027"/>
    </source>
</evidence>
<dbReference type="Proteomes" id="UP001432027">
    <property type="component" value="Unassembled WGS sequence"/>
</dbReference>
<dbReference type="EMBL" id="BTSX01000003">
    <property type="protein sequence ID" value="GMS87898.1"/>
    <property type="molecule type" value="Genomic_DNA"/>
</dbReference>
<gene>
    <name evidence="2" type="ORF">PENTCL1PPCAC_10073</name>
</gene>
<protein>
    <recommendedName>
        <fullName evidence="1">TFIIS central domain-containing protein</fullName>
    </recommendedName>
</protein>
<dbReference type="Gene3D" id="1.10.472.30">
    <property type="entry name" value="Transcription elongation factor S-II, central domain"/>
    <property type="match status" value="1"/>
</dbReference>
<organism evidence="2 3">
    <name type="scientific">Pristionchus entomophagus</name>
    <dbReference type="NCBI Taxonomy" id="358040"/>
    <lineage>
        <taxon>Eukaryota</taxon>
        <taxon>Metazoa</taxon>
        <taxon>Ecdysozoa</taxon>
        <taxon>Nematoda</taxon>
        <taxon>Chromadorea</taxon>
        <taxon>Rhabditida</taxon>
        <taxon>Rhabditina</taxon>
        <taxon>Diplogasteromorpha</taxon>
        <taxon>Diplogasteroidea</taxon>
        <taxon>Neodiplogasteridae</taxon>
        <taxon>Pristionchus</taxon>
    </lineage>
</organism>
<proteinExistence type="predicted"/>
<dbReference type="InterPro" id="IPR036575">
    <property type="entry name" value="TFIIS_cen_dom_sf"/>
</dbReference>
<dbReference type="GO" id="GO:0006351">
    <property type="term" value="P:DNA-templated transcription"/>
    <property type="evidence" value="ECO:0007669"/>
    <property type="project" value="InterPro"/>
</dbReference>
<keyword evidence="3" id="KW-1185">Reference proteome</keyword>
<dbReference type="AlphaFoldDB" id="A0AAV5T4Z9"/>
<evidence type="ECO:0000259" key="1">
    <source>
        <dbReference type="Pfam" id="PF07500"/>
    </source>
</evidence>
<name>A0AAV5T4Z9_9BILA</name>
<comment type="caution">
    <text evidence="2">The sequence shown here is derived from an EMBL/GenBank/DDBJ whole genome shotgun (WGS) entry which is preliminary data.</text>
</comment>
<dbReference type="SUPFAM" id="SSF46942">
    <property type="entry name" value="Elongation factor TFIIS domain 2"/>
    <property type="match status" value="1"/>
</dbReference>
<feature type="non-terminal residue" evidence="2">
    <location>
        <position position="1"/>
    </location>
</feature>